<dbReference type="Proteomes" id="UP001046870">
    <property type="component" value="Chromosome 20"/>
</dbReference>
<dbReference type="Pfam" id="PF06602">
    <property type="entry name" value="Myotub-related"/>
    <property type="match status" value="1"/>
</dbReference>
<dbReference type="OrthoDB" id="9906647at2759"/>
<dbReference type="InterPro" id="IPR010569">
    <property type="entry name" value="Myotubularin-like_Pase_dom"/>
</dbReference>
<sequence>MANRAAGKGYENEDNYSNIKFQFIGIENIHVMRSSQQKVLEVCEAKSPSMGDFLWGLENSGWLKHIKAILDAGIFIARVRPSSSSPA</sequence>
<reference evidence="4" key="1">
    <citation type="submission" date="2021-01" db="EMBL/GenBank/DDBJ databases">
        <authorList>
            <person name="Zahm M."/>
            <person name="Roques C."/>
            <person name="Cabau C."/>
            <person name="Klopp C."/>
            <person name="Donnadieu C."/>
            <person name="Jouanno E."/>
            <person name="Lampietro C."/>
            <person name="Louis A."/>
            <person name="Herpin A."/>
            <person name="Echchiki A."/>
            <person name="Berthelot C."/>
            <person name="Parey E."/>
            <person name="Roest-Crollius H."/>
            <person name="Braasch I."/>
            <person name="Postlethwait J."/>
            <person name="Bobe J."/>
            <person name="Montfort J."/>
            <person name="Bouchez O."/>
            <person name="Begum T."/>
            <person name="Mejri S."/>
            <person name="Adams A."/>
            <person name="Chen W.-J."/>
            <person name="Guiguen Y."/>
        </authorList>
    </citation>
    <scope>NUCLEOTIDE SEQUENCE</scope>
    <source>
        <strain evidence="4">YG-15Mar2019-1</strain>
        <tissue evidence="4">Brain</tissue>
    </source>
</reference>
<dbReference type="EMBL" id="JAFDVH010000020">
    <property type="protein sequence ID" value="KAG7458583.1"/>
    <property type="molecule type" value="Genomic_DNA"/>
</dbReference>
<comment type="similarity">
    <text evidence="1">Belongs to the protein-tyrosine phosphatase family. Non-receptor class myotubularin subfamily.</text>
</comment>
<keyword evidence="5" id="KW-1185">Reference proteome</keyword>
<dbReference type="InterPro" id="IPR029021">
    <property type="entry name" value="Prot-tyrosine_phosphatase-like"/>
</dbReference>
<feature type="domain" description="Myotubularin phosphatase" evidence="3">
    <location>
        <begin position="1"/>
        <end position="87"/>
    </location>
</feature>
<evidence type="ECO:0000313" key="4">
    <source>
        <dbReference type="EMBL" id="KAG7458583.1"/>
    </source>
</evidence>
<name>A0A9D3SWB2_MEGAT</name>
<dbReference type="InterPro" id="IPR030564">
    <property type="entry name" value="Myotubularin"/>
</dbReference>
<dbReference type="GO" id="GO:0046856">
    <property type="term" value="P:phosphatidylinositol dephosphorylation"/>
    <property type="evidence" value="ECO:0007669"/>
    <property type="project" value="TreeGrafter"/>
</dbReference>
<comment type="caution">
    <text evidence="4">The sequence shown here is derived from an EMBL/GenBank/DDBJ whole genome shotgun (WGS) entry which is preliminary data.</text>
</comment>
<dbReference type="PANTHER" id="PTHR10807:SF35">
    <property type="entry name" value="MYOTUBULARIN-RELATED PROTEIN 7"/>
    <property type="match status" value="1"/>
</dbReference>
<dbReference type="SUPFAM" id="SSF52799">
    <property type="entry name" value="(Phosphotyrosine protein) phosphatases II"/>
    <property type="match status" value="1"/>
</dbReference>
<dbReference type="PROSITE" id="PS51339">
    <property type="entry name" value="PPASE_MYOTUBULARIN"/>
    <property type="match status" value="1"/>
</dbReference>
<dbReference type="AlphaFoldDB" id="A0A9D3SWB2"/>
<organism evidence="4 5">
    <name type="scientific">Megalops atlanticus</name>
    <name type="common">Tarpon</name>
    <name type="synonym">Clupea gigantea</name>
    <dbReference type="NCBI Taxonomy" id="7932"/>
    <lineage>
        <taxon>Eukaryota</taxon>
        <taxon>Metazoa</taxon>
        <taxon>Chordata</taxon>
        <taxon>Craniata</taxon>
        <taxon>Vertebrata</taxon>
        <taxon>Euteleostomi</taxon>
        <taxon>Actinopterygii</taxon>
        <taxon>Neopterygii</taxon>
        <taxon>Teleostei</taxon>
        <taxon>Elopiformes</taxon>
        <taxon>Megalopidae</taxon>
        <taxon>Megalops</taxon>
    </lineage>
</organism>
<feature type="binding site" evidence="2">
    <location>
        <begin position="28"/>
        <end position="29"/>
    </location>
    <ligand>
        <name>substrate</name>
    </ligand>
</feature>
<accession>A0A9D3SWB2</accession>
<protein>
    <recommendedName>
        <fullName evidence="3">Myotubularin phosphatase domain-containing protein</fullName>
    </recommendedName>
</protein>
<evidence type="ECO:0000256" key="1">
    <source>
        <dbReference type="ARBA" id="ARBA00007471"/>
    </source>
</evidence>
<dbReference type="GO" id="GO:0106018">
    <property type="term" value="F:phosphatidylinositol-3,5-bisphosphate phosphatase activity"/>
    <property type="evidence" value="ECO:0007669"/>
    <property type="project" value="TreeGrafter"/>
</dbReference>
<dbReference type="GO" id="GO:0004438">
    <property type="term" value="F:phosphatidylinositol-3-phosphate phosphatase activity"/>
    <property type="evidence" value="ECO:0007669"/>
    <property type="project" value="TreeGrafter"/>
</dbReference>
<proteinExistence type="inferred from homology"/>
<gene>
    <name evidence="4" type="ORF">MATL_G00221990</name>
</gene>
<evidence type="ECO:0000259" key="3">
    <source>
        <dbReference type="PROSITE" id="PS51339"/>
    </source>
</evidence>
<evidence type="ECO:0000313" key="5">
    <source>
        <dbReference type="Proteomes" id="UP001046870"/>
    </source>
</evidence>
<dbReference type="PANTHER" id="PTHR10807">
    <property type="entry name" value="MYOTUBULARIN-RELATED"/>
    <property type="match status" value="1"/>
</dbReference>
<evidence type="ECO:0000256" key="2">
    <source>
        <dbReference type="PIRSR" id="PIRSR630564-2"/>
    </source>
</evidence>
<dbReference type="GO" id="GO:0005737">
    <property type="term" value="C:cytoplasm"/>
    <property type="evidence" value="ECO:0007669"/>
    <property type="project" value="TreeGrafter"/>
</dbReference>